<evidence type="ECO:0000256" key="2">
    <source>
        <dbReference type="ARBA" id="ARBA00022485"/>
    </source>
</evidence>
<dbReference type="InterPro" id="IPR007197">
    <property type="entry name" value="rSAM"/>
</dbReference>
<evidence type="ECO:0000256" key="4">
    <source>
        <dbReference type="ARBA" id="ARBA00022723"/>
    </source>
</evidence>
<dbReference type="CDD" id="cd01335">
    <property type="entry name" value="Radical_SAM"/>
    <property type="match status" value="1"/>
</dbReference>
<gene>
    <name evidence="8" type="ORF">SAMN02745355_1150</name>
</gene>
<dbReference type="GO" id="GO:0003824">
    <property type="term" value="F:catalytic activity"/>
    <property type="evidence" value="ECO:0007669"/>
    <property type="project" value="InterPro"/>
</dbReference>
<reference evidence="8 9" key="1">
    <citation type="submission" date="2017-04" db="EMBL/GenBank/DDBJ databases">
        <authorList>
            <person name="Varghese N."/>
            <person name="Submissions S."/>
        </authorList>
    </citation>
    <scope>NUCLEOTIDE SEQUENCE [LARGE SCALE GENOMIC DNA]</scope>
    <source>
        <strain evidence="8 9">DSM 9789</strain>
    </source>
</reference>
<comment type="cofactor">
    <cofactor evidence="1">
        <name>[4Fe-4S] cluster</name>
        <dbReference type="ChEBI" id="CHEBI:49883"/>
    </cofactor>
</comment>
<protein>
    <submittedName>
        <fullName evidence="8">Radical SAM protein, BA_1875 family</fullName>
    </submittedName>
</protein>
<dbReference type="InterPro" id="IPR023885">
    <property type="entry name" value="4Fe4S-binding_SPASM_dom"/>
</dbReference>
<dbReference type="SFLD" id="SFLDG01067">
    <property type="entry name" value="SPASM/twitch_domain_containing"/>
    <property type="match status" value="1"/>
</dbReference>
<dbReference type="GO" id="GO:0046872">
    <property type="term" value="F:metal ion binding"/>
    <property type="evidence" value="ECO:0007669"/>
    <property type="project" value="UniProtKB-KW"/>
</dbReference>
<evidence type="ECO:0000259" key="7">
    <source>
        <dbReference type="PROSITE" id="PS51918"/>
    </source>
</evidence>
<evidence type="ECO:0000256" key="1">
    <source>
        <dbReference type="ARBA" id="ARBA00001966"/>
    </source>
</evidence>
<evidence type="ECO:0000256" key="6">
    <source>
        <dbReference type="ARBA" id="ARBA00023014"/>
    </source>
</evidence>
<dbReference type="InterPro" id="IPR058240">
    <property type="entry name" value="rSAM_sf"/>
</dbReference>
<dbReference type="RefSeq" id="WP_084272951.1">
    <property type="nucleotide sequence ID" value="NZ_FWYE01000003.1"/>
</dbReference>
<dbReference type="InterPro" id="IPR050377">
    <property type="entry name" value="Radical_SAM_PqqE_MftC-like"/>
</dbReference>
<dbReference type="PANTHER" id="PTHR11228">
    <property type="entry name" value="RADICAL SAM DOMAIN PROTEIN"/>
    <property type="match status" value="1"/>
</dbReference>
<dbReference type="Gene3D" id="3.20.20.70">
    <property type="entry name" value="Aldolase class I"/>
    <property type="match status" value="1"/>
</dbReference>
<dbReference type="PANTHER" id="PTHR11228:SF34">
    <property type="entry name" value="TUNGSTEN-CONTAINING ALDEHYDE FERREDOXIN OXIDOREDUCTASE COFACTOR MODIFYING PROTEIN"/>
    <property type="match status" value="1"/>
</dbReference>
<keyword evidence="5" id="KW-0408">Iron</keyword>
<evidence type="ECO:0000313" key="9">
    <source>
        <dbReference type="Proteomes" id="UP000192315"/>
    </source>
</evidence>
<keyword evidence="3" id="KW-0949">S-adenosyl-L-methionine</keyword>
<evidence type="ECO:0000256" key="5">
    <source>
        <dbReference type="ARBA" id="ARBA00023004"/>
    </source>
</evidence>
<dbReference type="Proteomes" id="UP000192315">
    <property type="component" value="Unassembled WGS sequence"/>
</dbReference>
<name>A0A8G2FXG8_PICTO</name>
<dbReference type="EMBL" id="FWYE01000003">
    <property type="protein sequence ID" value="SMD31226.1"/>
    <property type="molecule type" value="Genomic_DNA"/>
</dbReference>
<keyword evidence="6" id="KW-0411">Iron-sulfur</keyword>
<accession>A0A8G2FXG8</accession>
<comment type="caution">
    <text evidence="8">The sequence shown here is derived from an EMBL/GenBank/DDBJ whole genome shotgun (WGS) entry which is preliminary data.</text>
</comment>
<dbReference type="Pfam" id="PF04055">
    <property type="entry name" value="Radical_SAM"/>
    <property type="match status" value="1"/>
</dbReference>
<dbReference type="GO" id="GO:0051539">
    <property type="term" value="F:4 iron, 4 sulfur cluster binding"/>
    <property type="evidence" value="ECO:0007669"/>
    <property type="project" value="UniProtKB-KW"/>
</dbReference>
<proteinExistence type="predicted"/>
<keyword evidence="4" id="KW-0479">Metal-binding</keyword>
<evidence type="ECO:0000256" key="3">
    <source>
        <dbReference type="ARBA" id="ARBA00022691"/>
    </source>
</evidence>
<dbReference type="AlphaFoldDB" id="A0A8G2FXG8"/>
<dbReference type="CDD" id="cd21123">
    <property type="entry name" value="SPASM_MftC-like"/>
    <property type="match status" value="1"/>
</dbReference>
<dbReference type="InterPro" id="IPR013785">
    <property type="entry name" value="Aldolase_TIM"/>
</dbReference>
<dbReference type="Pfam" id="PF13186">
    <property type="entry name" value="SPASM"/>
    <property type="match status" value="1"/>
</dbReference>
<sequence length="358" mass="40978">MYNYNKKPLLIFYETTKACDLQCRHCRASSISEPLPDELNTKESLDFIRSIKYFGKPYPVLILTGGDVMKRKDIKTLIDEANYYGIPVSISPAATDLLDDDFLNYARNRVASISLSLDGLKENHDWLRNKNGLFEKTIDLVKKIKNMNIKLQINTLVYKRNIMDLPYILKILTDNKIDVWELFFLIRTGRGIDQEDLSPQEYEDVNHWLLFASGYINIRTVESPMFRRIIDQGNKNYSGKLYSDLVRSTISLLGEPEKRRILRSVNTRDGKGIIFVSYNGDVYPSGFLPVSLGNIRSTSLISIYQENSVLQALRDSKNLKAPCGTCYWSDSCGGSRARAYSYFHDILGYDPACITGYL</sequence>
<organism evidence="8 9">
    <name type="scientific">Picrophilus torridus (strain ATCC 700027 / DSM 9790 / JCM 10055 / NBRC 100828 / KAW 2/3)</name>
    <dbReference type="NCBI Taxonomy" id="1122961"/>
    <lineage>
        <taxon>Archaea</taxon>
        <taxon>Methanobacteriati</taxon>
        <taxon>Thermoplasmatota</taxon>
        <taxon>Thermoplasmata</taxon>
        <taxon>Thermoplasmatales</taxon>
        <taxon>Picrophilaceae</taxon>
        <taxon>Picrophilus</taxon>
    </lineage>
</organism>
<dbReference type="PIRSF" id="PIRSF037420">
    <property type="entry name" value="PQQ_syn_pqqE"/>
    <property type="match status" value="1"/>
</dbReference>
<dbReference type="NCBIfam" id="TIGR04053">
    <property type="entry name" value="TIGR04053 family radical SAM/SPASM domain-containing protein"/>
    <property type="match status" value="1"/>
</dbReference>
<dbReference type="PROSITE" id="PS51918">
    <property type="entry name" value="RADICAL_SAM"/>
    <property type="match status" value="1"/>
</dbReference>
<keyword evidence="2" id="KW-0004">4Fe-4S</keyword>
<dbReference type="SUPFAM" id="SSF102114">
    <property type="entry name" value="Radical SAM enzymes"/>
    <property type="match status" value="1"/>
</dbReference>
<dbReference type="InterPro" id="IPR017200">
    <property type="entry name" value="PqqE-like"/>
</dbReference>
<keyword evidence="9" id="KW-1185">Reference proteome</keyword>
<evidence type="ECO:0000313" key="8">
    <source>
        <dbReference type="EMBL" id="SMD31226.1"/>
    </source>
</evidence>
<dbReference type="SFLD" id="SFLDS00029">
    <property type="entry name" value="Radical_SAM"/>
    <property type="match status" value="1"/>
</dbReference>
<feature type="domain" description="Radical SAM core" evidence="7">
    <location>
        <begin position="5"/>
        <end position="240"/>
    </location>
</feature>